<dbReference type="SUPFAM" id="SSF53955">
    <property type="entry name" value="Lysozyme-like"/>
    <property type="match status" value="1"/>
</dbReference>
<accession>A0A1I6K593</accession>
<dbReference type="OrthoDB" id="7592628at2"/>
<dbReference type="CDD" id="cd00442">
    <property type="entry name" value="Lyz-like"/>
    <property type="match status" value="1"/>
</dbReference>
<dbReference type="EMBL" id="FOZG01000001">
    <property type="protein sequence ID" value="SFR86399.1"/>
    <property type="molecule type" value="Genomic_DNA"/>
</dbReference>
<evidence type="ECO:0000256" key="1">
    <source>
        <dbReference type="SAM" id="MobiDB-lite"/>
    </source>
</evidence>
<evidence type="ECO:0000313" key="3">
    <source>
        <dbReference type="Proteomes" id="UP000198824"/>
    </source>
</evidence>
<dbReference type="InterPro" id="IPR016181">
    <property type="entry name" value="Acyl_CoA_acyltransferase"/>
</dbReference>
<dbReference type="STRING" id="1166337.SAMN05192580_1343"/>
<reference evidence="2 3" key="1">
    <citation type="submission" date="2016-10" db="EMBL/GenBank/DDBJ databases">
        <authorList>
            <person name="de Groot N.N."/>
        </authorList>
    </citation>
    <scope>NUCLEOTIDE SEQUENCE [LARGE SCALE GENOMIC DNA]</scope>
    <source>
        <strain evidence="2 3">S5-249</strain>
    </source>
</reference>
<organism evidence="2 3">
    <name type="scientific">Sphingomonas jatrophae</name>
    <dbReference type="NCBI Taxonomy" id="1166337"/>
    <lineage>
        <taxon>Bacteria</taxon>
        <taxon>Pseudomonadati</taxon>
        <taxon>Pseudomonadota</taxon>
        <taxon>Alphaproteobacteria</taxon>
        <taxon>Sphingomonadales</taxon>
        <taxon>Sphingomonadaceae</taxon>
        <taxon>Sphingomonas</taxon>
    </lineage>
</organism>
<keyword evidence="3" id="KW-1185">Reference proteome</keyword>
<dbReference type="AlphaFoldDB" id="A0A1I6K593"/>
<gene>
    <name evidence="2" type="ORF">SAMN05192580_1343</name>
</gene>
<dbReference type="InterPro" id="IPR023346">
    <property type="entry name" value="Lysozyme-like_dom_sf"/>
</dbReference>
<dbReference type="SUPFAM" id="SSF55729">
    <property type="entry name" value="Acyl-CoA N-acyltransferases (Nat)"/>
    <property type="match status" value="1"/>
</dbReference>
<proteinExistence type="predicted"/>
<dbReference type="RefSeq" id="WP_093312600.1">
    <property type="nucleotide sequence ID" value="NZ_FOZG01000001.1"/>
</dbReference>
<sequence>MLGGPLDMIDDVDVPGPAAQVPADVLAAQPGFHAPERGLAERFTDRFRDLWDGRSLGMSIGRAVAPSLSPAYDPSGKLTLDQRIQLKRERLAAEERERRAQVDALDAADPAWKADGSLAGNLARSAADLLGAIVGDANPTYALGPGETLIGRMAAQAAINAGTDAAAQGLDLGAGVTDEYDVGRTALNFVAGGLIQGGGELAGAAARRAPQLGSKALAAFDAQVRAAFPERARSRDAASFGKALRRSIEAGTIDDRAVLAEVDRAFRPDSDNPTLTPSELEAAAVLRDDVELRESSPFDDTPDGAALHASRIEAMEEILDGAGDVAQLLPEPKAAELPIAAKLSSAIEGWAEKVITVESGGNPNARAKTSSASGLGQFTDSTWLASFKQHFGAGGRSDAQILALKTDARTARRMVQLVGEDYDRAFASAGVQSTDGNRYLAHFFGPEKAIRVIRSVTSAPDTPIERIVGEKAVAANRGLLSGKTTRDLVRWADRKMGGAGEAAAAAEPLPAPRVRTELLAEAREPVIATVPQSAAADDGLGPSSVLMFQAKTGEPGVSIVREGEDLATAVWRDESGQAQGAVQLALSAEAREIHEAILTYVRPDFRRQGIATKLYDALRAEGLPVERAAGAGDLTPDGAAFVNAWRGARGEIADAPSRTPGALAAGQDLGRPRARRKVERQGPVDLLTQIADRGGLRDDEGHALAKGMNLRRMIPGAGPLLRKAGQSVDDLGEWLWEQKWFGDRRPTEREVLELLEQASFGKVYHPAERELVREADRVSFADRAADPEYTAQRDQLAETMEAAWGTRFSDDEAAALLDATLAGESPDDAALAILNARSALADEDLALATPEAIEGGYAPNDYVPFADFDDPHGPGSLVQVESIGHDLAPLRDDAESDARFAVAGIEGEGGATPTYEELSSIWDELDAEDAAIAELRGCL</sequence>
<dbReference type="CDD" id="cd04301">
    <property type="entry name" value="NAT_SF"/>
    <property type="match status" value="1"/>
</dbReference>
<dbReference type="Gene3D" id="1.10.530.10">
    <property type="match status" value="1"/>
</dbReference>
<evidence type="ECO:0008006" key="4">
    <source>
        <dbReference type="Google" id="ProtNLM"/>
    </source>
</evidence>
<dbReference type="Proteomes" id="UP000198824">
    <property type="component" value="Unassembled WGS sequence"/>
</dbReference>
<feature type="region of interest" description="Disordered" evidence="1">
    <location>
        <begin position="652"/>
        <end position="678"/>
    </location>
</feature>
<protein>
    <recommendedName>
        <fullName evidence="4">N-acetyltransferase domain-containing protein</fullName>
    </recommendedName>
</protein>
<evidence type="ECO:0000313" key="2">
    <source>
        <dbReference type="EMBL" id="SFR86399.1"/>
    </source>
</evidence>
<name>A0A1I6K593_9SPHN</name>